<name>A0A9W6PNF3_9ACTN</name>
<gene>
    <name evidence="2" type="ORF">Kpho01_60190</name>
</gene>
<accession>A0A9W6PNF3</accession>
<dbReference type="Proteomes" id="UP001165143">
    <property type="component" value="Unassembled WGS sequence"/>
</dbReference>
<evidence type="ECO:0000313" key="2">
    <source>
        <dbReference type="EMBL" id="GLW58008.1"/>
    </source>
</evidence>
<feature type="region of interest" description="Disordered" evidence="1">
    <location>
        <begin position="1"/>
        <end position="26"/>
    </location>
</feature>
<dbReference type="EMBL" id="BSRX01000046">
    <property type="protein sequence ID" value="GLW58008.1"/>
    <property type="molecule type" value="Genomic_DNA"/>
</dbReference>
<dbReference type="RefSeq" id="WP_234337321.1">
    <property type="nucleotide sequence ID" value="NZ_BSRX01000046.1"/>
</dbReference>
<evidence type="ECO:0000313" key="3">
    <source>
        <dbReference type="Proteomes" id="UP001165143"/>
    </source>
</evidence>
<organism evidence="2 3">
    <name type="scientific">Kitasatospora phosalacinea</name>
    <dbReference type="NCBI Taxonomy" id="2065"/>
    <lineage>
        <taxon>Bacteria</taxon>
        <taxon>Bacillati</taxon>
        <taxon>Actinomycetota</taxon>
        <taxon>Actinomycetes</taxon>
        <taxon>Kitasatosporales</taxon>
        <taxon>Streptomycetaceae</taxon>
        <taxon>Kitasatospora</taxon>
    </lineage>
</organism>
<evidence type="ECO:0008006" key="4">
    <source>
        <dbReference type="Google" id="ProtNLM"/>
    </source>
</evidence>
<evidence type="ECO:0000256" key="1">
    <source>
        <dbReference type="SAM" id="MobiDB-lite"/>
    </source>
</evidence>
<feature type="compositionally biased region" description="Low complexity" evidence="1">
    <location>
        <begin position="17"/>
        <end position="26"/>
    </location>
</feature>
<dbReference type="AlphaFoldDB" id="A0A9W6PNF3"/>
<protein>
    <recommendedName>
        <fullName evidence="4">DNA (cytosine-5-)-methyltransferase</fullName>
    </recommendedName>
</protein>
<comment type="caution">
    <text evidence="2">The sequence shown here is derived from an EMBL/GenBank/DDBJ whole genome shotgun (WGS) entry which is preliminary data.</text>
</comment>
<sequence>MAAADAAGERHQHSGSAVGQGLAPAAVGGGPAALVEPVLGADRGRWGQYSAAVARWETLTRPAPPPTDEGGRLRPEFVEWMQGLDTGWVTATPGLGRPAQLTALGNGVVPQQAARALELLAPPLGRCPRCRIR</sequence>
<proteinExistence type="predicted"/>
<reference evidence="2" key="1">
    <citation type="submission" date="2023-02" db="EMBL/GenBank/DDBJ databases">
        <title>Kitasatospora phosalacinea NBRC 14362.</title>
        <authorList>
            <person name="Ichikawa N."/>
            <person name="Sato H."/>
            <person name="Tonouchi N."/>
        </authorList>
    </citation>
    <scope>NUCLEOTIDE SEQUENCE</scope>
    <source>
        <strain evidence="2">NBRC 14362</strain>
    </source>
</reference>